<accession>A0A6G6WK77</accession>
<keyword evidence="2" id="KW-0808">Transferase</keyword>
<dbReference type="Gene3D" id="3.40.630.30">
    <property type="match status" value="1"/>
</dbReference>
<feature type="domain" description="N-acetyltransferase" evidence="1">
    <location>
        <begin position="10"/>
        <end position="168"/>
    </location>
</feature>
<evidence type="ECO:0000313" key="3">
    <source>
        <dbReference type="Proteomes" id="UP000502996"/>
    </source>
</evidence>
<dbReference type="InterPro" id="IPR016181">
    <property type="entry name" value="Acyl_CoA_acyltransferase"/>
</dbReference>
<dbReference type="AlphaFoldDB" id="A0A6G6WK77"/>
<reference evidence="2 3" key="1">
    <citation type="submission" date="2020-02" db="EMBL/GenBank/DDBJ databases">
        <title>Full genome sequence of Nocardioides sp. R-3366.</title>
        <authorList>
            <person name="Im W.-T."/>
        </authorList>
    </citation>
    <scope>NUCLEOTIDE SEQUENCE [LARGE SCALE GENOMIC DNA]</scope>
    <source>
        <strain evidence="2 3">R-3366</strain>
    </source>
</reference>
<dbReference type="EMBL" id="CP049257">
    <property type="protein sequence ID" value="QIG45741.1"/>
    <property type="molecule type" value="Genomic_DNA"/>
</dbReference>
<dbReference type="PANTHER" id="PTHR43792">
    <property type="entry name" value="GNAT FAMILY, PUTATIVE (AFU_ORTHOLOGUE AFUA_3G00765)-RELATED-RELATED"/>
    <property type="match status" value="1"/>
</dbReference>
<dbReference type="KEGG" id="nano:G5V58_03935"/>
<dbReference type="PROSITE" id="PS51186">
    <property type="entry name" value="GNAT"/>
    <property type="match status" value="1"/>
</dbReference>
<dbReference type="SUPFAM" id="SSF55729">
    <property type="entry name" value="Acyl-CoA N-acyltransferases (Nat)"/>
    <property type="match status" value="1"/>
</dbReference>
<dbReference type="GO" id="GO:0016747">
    <property type="term" value="F:acyltransferase activity, transferring groups other than amino-acyl groups"/>
    <property type="evidence" value="ECO:0007669"/>
    <property type="project" value="InterPro"/>
</dbReference>
<sequence length="181" mass="19736">MDDTLETARLVLRPWSVDDAPDALAVFGDESVTRWLAPAVTRVPDVDDMRRLIGGWLTTPPPSPAGRWAVTTRDDGALVGALALLPLPPENDDLEIGWQLAPTAWGQGFAAEAGHAVAAHAFDRGVEELFAVVRPRNTRAARTATSIGMEWVGETDKYYDLRLQVYRLRKAELGVPRLPGA</sequence>
<dbReference type="PANTHER" id="PTHR43792:SF1">
    <property type="entry name" value="N-ACETYLTRANSFERASE DOMAIN-CONTAINING PROTEIN"/>
    <property type="match status" value="1"/>
</dbReference>
<dbReference type="InterPro" id="IPR051531">
    <property type="entry name" value="N-acetyltransferase"/>
</dbReference>
<evidence type="ECO:0000259" key="1">
    <source>
        <dbReference type="PROSITE" id="PS51186"/>
    </source>
</evidence>
<organism evidence="2 3">
    <name type="scientific">Nocardioides anomalus</name>
    <dbReference type="NCBI Taxonomy" id="2712223"/>
    <lineage>
        <taxon>Bacteria</taxon>
        <taxon>Bacillati</taxon>
        <taxon>Actinomycetota</taxon>
        <taxon>Actinomycetes</taxon>
        <taxon>Propionibacteriales</taxon>
        <taxon>Nocardioidaceae</taxon>
        <taxon>Nocardioides</taxon>
    </lineage>
</organism>
<dbReference type="InterPro" id="IPR000182">
    <property type="entry name" value="GNAT_dom"/>
</dbReference>
<evidence type="ECO:0000313" key="2">
    <source>
        <dbReference type="EMBL" id="QIG45741.1"/>
    </source>
</evidence>
<dbReference type="Pfam" id="PF13302">
    <property type="entry name" value="Acetyltransf_3"/>
    <property type="match status" value="1"/>
</dbReference>
<protein>
    <submittedName>
        <fullName evidence="2">GNAT family N-acetyltransferase</fullName>
    </submittedName>
</protein>
<dbReference type="Proteomes" id="UP000502996">
    <property type="component" value="Chromosome"/>
</dbReference>
<gene>
    <name evidence="2" type="ORF">G5V58_03935</name>
</gene>
<proteinExistence type="predicted"/>
<keyword evidence="3" id="KW-1185">Reference proteome</keyword>
<name>A0A6G6WK77_9ACTN</name>